<proteinExistence type="predicted"/>
<protein>
    <submittedName>
        <fullName evidence="1">(northern house mosquito) hypothetical protein</fullName>
    </submittedName>
</protein>
<accession>A0A8D8AWK9</accession>
<dbReference type="AlphaFoldDB" id="A0A8D8AWK9"/>
<sequence length="99" mass="10416">MNLGRLSERMFFGPKSLPQGPAQGRKIKPNYCLYVCIIKRPLGCISISGSWSRLSFCGWFNPLKCAGGGGPVACRNNDILGGKQGPGNLSPGTGAHGPP</sequence>
<reference evidence="1" key="1">
    <citation type="submission" date="2021-05" db="EMBL/GenBank/DDBJ databases">
        <authorList>
            <person name="Alioto T."/>
            <person name="Alioto T."/>
            <person name="Gomez Garrido J."/>
        </authorList>
    </citation>
    <scope>NUCLEOTIDE SEQUENCE</scope>
</reference>
<name>A0A8D8AWK9_CULPI</name>
<dbReference type="EMBL" id="HBUE01044176">
    <property type="protein sequence ID" value="CAG6461932.1"/>
    <property type="molecule type" value="Transcribed_RNA"/>
</dbReference>
<evidence type="ECO:0000313" key="1">
    <source>
        <dbReference type="EMBL" id="CAG6461932.1"/>
    </source>
</evidence>
<organism evidence="1">
    <name type="scientific">Culex pipiens</name>
    <name type="common">House mosquito</name>
    <dbReference type="NCBI Taxonomy" id="7175"/>
    <lineage>
        <taxon>Eukaryota</taxon>
        <taxon>Metazoa</taxon>
        <taxon>Ecdysozoa</taxon>
        <taxon>Arthropoda</taxon>
        <taxon>Hexapoda</taxon>
        <taxon>Insecta</taxon>
        <taxon>Pterygota</taxon>
        <taxon>Neoptera</taxon>
        <taxon>Endopterygota</taxon>
        <taxon>Diptera</taxon>
        <taxon>Nematocera</taxon>
        <taxon>Culicoidea</taxon>
        <taxon>Culicidae</taxon>
        <taxon>Culicinae</taxon>
        <taxon>Culicini</taxon>
        <taxon>Culex</taxon>
        <taxon>Culex</taxon>
    </lineage>
</organism>